<dbReference type="RefSeq" id="WP_316967854.1">
    <property type="nucleotide sequence ID" value="NZ_JARFPL010000002.1"/>
</dbReference>
<proteinExistence type="predicted"/>
<sequence length="92" mass="10589">MDRARREAELNLLLLNLAQIQGGIRDGLDRLRDEGKLKAEFEEIVESVMREVDGWTDQCTAAVEAPPVLLRRMEVQVERLGRIERMIEELEG</sequence>
<reference evidence="1 2" key="1">
    <citation type="submission" date="2023-03" db="EMBL/GenBank/DDBJ databases">
        <title>Whole genome sequencing of Methanotrichaceae archaeon M04Ac.</title>
        <authorList>
            <person name="Khomyakova M.A."/>
            <person name="Merkel A.Y."/>
            <person name="Slobodkin A.I."/>
        </authorList>
    </citation>
    <scope>NUCLEOTIDE SEQUENCE [LARGE SCALE GENOMIC DNA]</scope>
    <source>
        <strain evidence="1 2">M04Ac</strain>
    </source>
</reference>
<gene>
    <name evidence="1" type="ORF">P0O24_00890</name>
</gene>
<dbReference type="Proteomes" id="UP001215956">
    <property type="component" value="Unassembled WGS sequence"/>
</dbReference>
<evidence type="ECO:0000313" key="2">
    <source>
        <dbReference type="Proteomes" id="UP001215956"/>
    </source>
</evidence>
<keyword evidence="2" id="KW-1185">Reference proteome</keyword>
<accession>A0ABT5XBR0</accession>
<organism evidence="1 2">
    <name type="scientific">Candidatus Methanocrinis alkalitolerans</name>
    <dbReference type="NCBI Taxonomy" id="3033395"/>
    <lineage>
        <taxon>Archaea</taxon>
        <taxon>Methanobacteriati</taxon>
        <taxon>Methanobacteriota</taxon>
        <taxon>Stenosarchaea group</taxon>
        <taxon>Methanomicrobia</taxon>
        <taxon>Methanotrichales</taxon>
        <taxon>Methanotrichaceae</taxon>
        <taxon>Methanocrinis</taxon>
    </lineage>
</organism>
<comment type="caution">
    <text evidence="1">The sequence shown here is derived from an EMBL/GenBank/DDBJ whole genome shotgun (WGS) entry which is preliminary data.</text>
</comment>
<evidence type="ECO:0000313" key="1">
    <source>
        <dbReference type="EMBL" id="MDF0592143.1"/>
    </source>
</evidence>
<name>A0ABT5XBR0_9EURY</name>
<dbReference type="EMBL" id="JARFPL010000002">
    <property type="protein sequence ID" value="MDF0592143.1"/>
    <property type="molecule type" value="Genomic_DNA"/>
</dbReference>
<protein>
    <submittedName>
        <fullName evidence="1">Uncharacterized protein</fullName>
    </submittedName>
</protein>